<dbReference type="Pfam" id="PF07690">
    <property type="entry name" value="MFS_1"/>
    <property type="match status" value="1"/>
</dbReference>
<feature type="transmembrane region" description="Helical" evidence="9">
    <location>
        <begin position="331"/>
        <end position="356"/>
    </location>
</feature>
<sequence>MVTETPKEERIDLQAPLSENEKATSSSNTPTLHEPAQEEIQAKPEAELSPEQEEGETKWLKGWELASMMTSLTLAAFLMLLDMSIISTAIPRITSDFHSLHDIGWYASAYNLASAALQPLTGKLYMYFNTRWIFLSLFFVFELGNLICGVAQSSTMLIIGRAISGIGSSGIQNGALTIIASAVPIHKRPSLVGILMGVAQLGIVSGPLVGGAFTQYTTWRWCFYINLPIGAICTILILIVHIPNHSTPTDETVMHLLKTKFDLTGLVMFSPSVVMLLLALQWGGVDYAWDSATIIGLFCGGGILFAIFIVWEHHVGTDAMIPMPIVRTRQVWTSCLTQLFLFATIMVASFYLPVYFQSAKDASPFTSGVNLLPSILMLIVAAVSSGALVQKIGYYIPFSASSAIISAIGFGLASTMGPYTSTAKWAGYQILIGFGRGLGLQMPIIAVQANTKPEVTPIAMSILTFSQTFGAAIFVTAGNVIFTHELREELIKRLPSLDPDMIIDAGAGAVSEVVSEENIPGVLWSYSKGTRATFLLCVASACAMLVTSFGMGWKDIRKKPAANAGEA</sequence>
<dbReference type="InterPro" id="IPR036259">
    <property type="entry name" value="MFS_trans_sf"/>
</dbReference>
<dbReference type="InterPro" id="IPR020846">
    <property type="entry name" value="MFS_dom"/>
</dbReference>
<comment type="similarity">
    <text evidence="2">Belongs to the major facilitator superfamily. TCR/Tet family.</text>
</comment>
<dbReference type="GO" id="GO:0005886">
    <property type="term" value="C:plasma membrane"/>
    <property type="evidence" value="ECO:0007669"/>
    <property type="project" value="TreeGrafter"/>
</dbReference>
<dbReference type="Proteomes" id="UP000091967">
    <property type="component" value="Unassembled WGS sequence"/>
</dbReference>
<feature type="transmembrane region" description="Helical" evidence="9">
    <location>
        <begin position="263"/>
        <end position="280"/>
    </location>
</feature>
<feature type="transmembrane region" description="Helical" evidence="9">
    <location>
        <begin position="394"/>
        <end position="413"/>
    </location>
</feature>
<dbReference type="CDD" id="cd17502">
    <property type="entry name" value="MFS_Azr1_MDR_like"/>
    <property type="match status" value="1"/>
</dbReference>
<feature type="transmembrane region" description="Helical" evidence="9">
    <location>
        <begin position="132"/>
        <end position="151"/>
    </location>
</feature>
<dbReference type="Gene3D" id="1.20.1250.20">
    <property type="entry name" value="MFS general substrate transporter like domains"/>
    <property type="match status" value="1"/>
</dbReference>
<evidence type="ECO:0000256" key="1">
    <source>
        <dbReference type="ARBA" id="ARBA00004141"/>
    </source>
</evidence>
<keyword evidence="7" id="KW-0325">Glycoprotein</keyword>
<dbReference type="PROSITE" id="PS50850">
    <property type="entry name" value="MFS"/>
    <property type="match status" value="1"/>
</dbReference>
<dbReference type="FunFam" id="1.20.1720.10:FF:000012">
    <property type="entry name" value="MFS toxin efflux pump (AflT)"/>
    <property type="match status" value="1"/>
</dbReference>
<feature type="transmembrane region" description="Helical" evidence="9">
    <location>
        <begin position="221"/>
        <end position="243"/>
    </location>
</feature>
<organism evidence="11 12">
    <name type="scientific">Fusarium poae</name>
    <dbReference type="NCBI Taxonomy" id="36050"/>
    <lineage>
        <taxon>Eukaryota</taxon>
        <taxon>Fungi</taxon>
        <taxon>Dikarya</taxon>
        <taxon>Ascomycota</taxon>
        <taxon>Pezizomycotina</taxon>
        <taxon>Sordariomycetes</taxon>
        <taxon>Hypocreomycetidae</taxon>
        <taxon>Hypocreales</taxon>
        <taxon>Nectriaceae</taxon>
        <taxon>Fusarium</taxon>
    </lineage>
</organism>
<comment type="subcellular location">
    <subcellularLocation>
        <location evidence="1">Membrane</location>
        <topology evidence="1">Multi-pass membrane protein</topology>
    </subcellularLocation>
</comment>
<evidence type="ECO:0000256" key="5">
    <source>
        <dbReference type="ARBA" id="ARBA00022989"/>
    </source>
</evidence>
<feature type="transmembrane region" description="Helical" evidence="9">
    <location>
        <begin position="68"/>
        <end position="91"/>
    </location>
</feature>
<feature type="transmembrane region" description="Helical" evidence="9">
    <location>
        <begin position="163"/>
        <end position="185"/>
    </location>
</feature>
<evidence type="ECO:0000256" key="7">
    <source>
        <dbReference type="ARBA" id="ARBA00023180"/>
    </source>
</evidence>
<dbReference type="PANTHER" id="PTHR23501">
    <property type="entry name" value="MAJOR FACILITATOR SUPERFAMILY"/>
    <property type="match status" value="1"/>
</dbReference>
<dbReference type="InterPro" id="IPR011701">
    <property type="entry name" value="MFS"/>
</dbReference>
<evidence type="ECO:0000256" key="2">
    <source>
        <dbReference type="ARBA" id="ARBA00007520"/>
    </source>
</evidence>
<feature type="transmembrane region" description="Helical" evidence="9">
    <location>
        <begin position="533"/>
        <end position="553"/>
    </location>
</feature>
<comment type="caution">
    <text evidence="11">The sequence shown here is derived from an EMBL/GenBank/DDBJ whole genome shotgun (WGS) entry which is preliminary data.</text>
</comment>
<evidence type="ECO:0000259" key="10">
    <source>
        <dbReference type="PROSITE" id="PS50850"/>
    </source>
</evidence>
<feature type="domain" description="Major facilitator superfamily (MFS) profile" evidence="10">
    <location>
        <begin position="68"/>
        <end position="556"/>
    </location>
</feature>
<feature type="transmembrane region" description="Helical" evidence="9">
    <location>
        <begin position="292"/>
        <end position="311"/>
    </location>
</feature>
<evidence type="ECO:0000256" key="3">
    <source>
        <dbReference type="ARBA" id="ARBA00022448"/>
    </source>
</evidence>
<accession>A0A1B8AJX2</accession>
<feature type="transmembrane region" description="Helical" evidence="9">
    <location>
        <begin position="368"/>
        <end position="388"/>
    </location>
</feature>
<dbReference type="Gene3D" id="1.20.1720.10">
    <property type="entry name" value="Multidrug resistance protein D"/>
    <property type="match status" value="1"/>
</dbReference>
<gene>
    <name evidence="11" type="ORF">FPOA_07239</name>
</gene>
<feature type="transmembrane region" description="Helical" evidence="9">
    <location>
        <begin position="103"/>
        <end position="120"/>
    </location>
</feature>
<reference evidence="11 12" key="1">
    <citation type="submission" date="2016-06" db="EMBL/GenBank/DDBJ databases">
        <title>Living apart together: crosstalk between the core and supernumerary genomes in a fungal plant pathogen.</title>
        <authorList>
            <person name="Vanheule A."/>
            <person name="Audenaert K."/>
            <person name="Warris S."/>
            <person name="Van De Geest H."/>
            <person name="Schijlen E."/>
            <person name="Hofte M."/>
            <person name="De Saeger S."/>
            <person name="Haesaert G."/>
            <person name="Waalwijk C."/>
            <person name="Van Der Lee T."/>
        </authorList>
    </citation>
    <scope>NUCLEOTIDE SEQUENCE [LARGE SCALE GENOMIC DNA]</scope>
    <source>
        <strain evidence="11 12">2516</strain>
    </source>
</reference>
<evidence type="ECO:0000256" key="4">
    <source>
        <dbReference type="ARBA" id="ARBA00022692"/>
    </source>
</evidence>
<evidence type="ECO:0000256" key="9">
    <source>
        <dbReference type="SAM" id="Phobius"/>
    </source>
</evidence>
<keyword evidence="4 9" id="KW-0812">Transmembrane</keyword>
<keyword evidence="3" id="KW-0813">Transport</keyword>
<dbReference type="EMBL" id="LYXU01000003">
    <property type="protein sequence ID" value="OBS20899.1"/>
    <property type="molecule type" value="Genomic_DNA"/>
</dbReference>
<feature type="region of interest" description="Disordered" evidence="8">
    <location>
        <begin position="1"/>
        <end position="54"/>
    </location>
</feature>
<evidence type="ECO:0000256" key="8">
    <source>
        <dbReference type="SAM" id="MobiDB-lite"/>
    </source>
</evidence>
<name>A0A1B8AJX2_FUSPO</name>
<feature type="transmembrane region" description="Helical" evidence="9">
    <location>
        <begin position="425"/>
        <end position="446"/>
    </location>
</feature>
<keyword evidence="6 9" id="KW-0472">Membrane</keyword>
<evidence type="ECO:0000313" key="12">
    <source>
        <dbReference type="Proteomes" id="UP000091967"/>
    </source>
</evidence>
<keyword evidence="12" id="KW-1185">Reference proteome</keyword>
<dbReference type="PANTHER" id="PTHR23501:SF193">
    <property type="entry name" value="MULTIDRUG TRANSPORTER, PUTATIVE (AFU_ORTHOLOGUE AFUA_8G00940)-RELATED"/>
    <property type="match status" value="1"/>
</dbReference>
<dbReference type="OrthoDB" id="10021397at2759"/>
<dbReference type="SUPFAM" id="SSF103473">
    <property type="entry name" value="MFS general substrate transporter"/>
    <property type="match status" value="1"/>
</dbReference>
<evidence type="ECO:0000256" key="6">
    <source>
        <dbReference type="ARBA" id="ARBA00023136"/>
    </source>
</evidence>
<evidence type="ECO:0000313" key="11">
    <source>
        <dbReference type="EMBL" id="OBS20899.1"/>
    </source>
</evidence>
<feature type="transmembrane region" description="Helical" evidence="9">
    <location>
        <begin position="458"/>
        <end position="482"/>
    </location>
</feature>
<dbReference type="GO" id="GO:0022857">
    <property type="term" value="F:transmembrane transporter activity"/>
    <property type="evidence" value="ECO:0007669"/>
    <property type="project" value="InterPro"/>
</dbReference>
<keyword evidence="5 9" id="KW-1133">Transmembrane helix</keyword>
<protein>
    <recommendedName>
        <fullName evidence="10">Major facilitator superfamily (MFS) profile domain-containing protein</fullName>
    </recommendedName>
</protein>
<proteinExistence type="inferred from homology"/>
<feature type="transmembrane region" description="Helical" evidence="9">
    <location>
        <begin position="191"/>
        <end position="209"/>
    </location>
</feature>
<dbReference type="AlphaFoldDB" id="A0A1B8AJX2"/>
<feature type="compositionally biased region" description="Basic and acidic residues" evidence="8">
    <location>
        <begin position="1"/>
        <end position="12"/>
    </location>
</feature>
<dbReference type="FunFam" id="1.20.1250.20:FF:000196">
    <property type="entry name" value="MFS toxin efflux pump (AflT)"/>
    <property type="match status" value="1"/>
</dbReference>
<dbReference type="OMA" id="IWAACNG"/>